<keyword evidence="4" id="KW-0808">Transferase</keyword>
<feature type="domain" description="Peptidase C14 caspase" evidence="2">
    <location>
        <begin position="45"/>
        <end position="240"/>
    </location>
</feature>
<evidence type="ECO:0000256" key="1">
    <source>
        <dbReference type="SAM" id="Phobius"/>
    </source>
</evidence>
<keyword evidence="4" id="KW-0418">Kinase</keyword>
<dbReference type="AlphaFoldDB" id="A0A518HN98"/>
<dbReference type="EC" id="2.7.11.1" evidence="4"/>
<organism evidence="4 5">
    <name type="scientific">Stieleria neptunia</name>
    <dbReference type="NCBI Taxonomy" id="2527979"/>
    <lineage>
        <taxon>Bacteria</taxon>
        <taxon>Pseudomonadati</taxon>
        <taxon>Planctomycetota</taxon>
        <taxon>Planctomycetia</taxon>
        <taxon>Pirellulales</taxon>
        <taxon>Pirellulaceae</taxon>
        <taxon>Stieleria</taxon>
    </lineage>
</organism>
<dbReference type="PANTHER" id="PTHR23150:SF19">
    <property type="entry name" value="FORMYLGLYCINE-GENERATING ENZYME"/>
    <property type="match status" value="1"/>
</dbReference>
<keyword evidence="5" id="KW-1185">Reference proteome</keyword>
<dbReference type="GO" id="GO:0004197">
    <property type="term" value="F:cysteine-type endopeptidase activity"/>
    <property type="evidence" value="ECO:0007669"/>
    <property type="project" value="InterPro"/>
</dbReference>
<dbReference type="GO" id="GO:0006508">
    <property type="term" value="P:proteolysis"/>
    <property type="evidence" value="ECO:0007669"/>
    <property type="project" value="InterPro"/>
</dbReference>
<dbReference type="InterPro" id="IPR011600">
    <property type="entry name" value="Pept_C14_caspase"/>
</dbReference>
<gene>
    <name evidence="4" type="primary">pkn1_1</name>
    <name evidence="4" type="ORF">Enr13x_20820</name>
</gene>
<dbReference type="Proteomes" id="UP000319004">
    <property type="component" value="Chromosome"/>
</dbReference>
<dbReference type="InterPro" id="IPR005532">
    <property type="entry name" value="SUMF_dom"/>
</dbReference>
<protein>
    <submittedName>
        <fullName evidence="4">Serine/threonine-protein kinase pkn1</fullName>
        <ecNumber evidence="4">2.7.11.1</ecNumber>
    </submittedName>
</protein>
<dbReference type="Pfam" id="PF03781">
    <property type="entry name" value="FGE-sulfatase"/>
    <property type="match status" value="1"/>
</dbReference>
<dbReference type="EMBL" id="CP037423">
    <property type="protein sequence ID" value="QDV42237.1"/>
    <property type="molecule type" value="Genomic_DNA"/>
</dbReference>
<dbReference type="InterPro" id="IPR051043">
    <property type="entry name" value="Sulfatase_Mod_Factor_Kinase"/>
</dbReference>
<dbReference type="GO" id="GO:0004674">
    <property type="term" value="F:protein serine/threonine kinase activity"/>
    <property type="evidence" value="ECO:0007669"/>
    <property type="project" value="UniProtKB-EC"/>
</dbReference>
<dbReference type="Pfam" id="PF00656">
    <property type="entry name" value="Peptidase_C14"/>
    <property type="match status" value="1"/>
</dbReference>
<dbReference type="InterPro" id="IPR042095">
    <property type="entry name" value="SUMF_sf"/>
</dbReference>
<keyword evidence="1" id="KW-1133">Transmembrane helix</keyword>
<dbReference type="SUPFAM" id="SSF56436">
    <property type="entry name" value="C-type lectin-like"/>
    <property type="match status" value="1"/>
</dbReference>
<feature type="transmembrane region" description="Helical" evidence="1">
    <location>
        <begin position="20"/>
        <end position="40"/>
    </location>
</feature>
<proteinExistence type="predicted"/>
<sequence>MPGPSPPLHRSSFNGNQVQIVSMTYLLIAVAASMVLASAASAQGRKVAVLVGVNEYQKPAFTSLRFARADVEAVDAELKKLGFTTTLLRGPEATRTRIEDTIDRVVAPLGKDDLMLVMLAGHGQQIEVTGIDGLPSEDAFFCPYDGINRDAESLYSLSHLIDRQLIPNVGRRIVMVDACRNVADDVGRGIQGNATIALPEDTAILFSCRSGQRSFENDTLRHGLFTYAVLEGLRGGAARDGKIVWSQLVSYVDWVMATEQLRRHMPDGTPQVPISAGGIPFAVLGEGNWSEVPTEIQRPKQEELDHSFVNSIGMKFQKIHPGSFIMGSPIDQPGRRPEERPHRVDVSREFHLSVFEVSQCDYEFVMETNPSYFSDWGDGAERLAGQLSDQRPVEQVSWQDANEFCRRLSKLPVEVRAGRRYRLPTEAEWEYACRAGSTAAYGFGDVYRDGQANADGRFASASGGGIFLKQTADIASYRPNAFGIYNMSGNVSEWCQDWFGAAYYDVSPTADPVGPTSGTKRVVRGGSWFDHPYLLRCGSRQSADPGSREPFVGIRVVCDVR</sequence>
<evidence type="ECO:0000259" key="3">
    <source>
        <dbReference type="Pfam" id="PF03781"/>
    </source>
</evidence>
<evidence type="ECO:0000313" key="5">
    <source>
        <dbReference type="Proteomes" id="UP000319004"/>
    </source>
</evidence>
<keyword evidence="1" id="KW-0812">Transmembrane</keyword>
<dbReference type="SUPFAM" id="SSF52129">
    <property type="entry name" value="Caspase-like"/>
    <property type="match status" value="1"/>
</dbReference>
<dbReference type="Gene3D" id="3.40.50.1460">
    <property type="match status" value="1"/>
</dbReference>
<dbReference type="GO" id="GO:0120147">
    <property type="term" value="F:formylglycine-generating oxidase activity"/>
    <property type="evidence" value="ECO:0007669"/>
    <property type="project" value="TreeGrafter"/>
</dbReference>
<dbReference type="KEGG" id="snep:Enr13x_20820"/>
<dbReference type="InterPro" id="IPR029030">
    <property type="entry name" value="Caspase-like_dom_sf"/>
</dbReference>
<dbReference type="PANTHER" id="PTHR23150">
    <property type="entry name" value="SULFATASE MODIFYING FACTOR 1, 2"/>
    <property type="match status" value="1"/>
</dbReference>
<feature type="domain" description="Sulfatase-modifying factor enzyme-like" evidence="3">
    <location>
        <begin position="319"/>
        <end position="557"/>
    </location>
</feature>
<accession>A0A518HN98</accession>
<reference evidence="4 5" key="1">
    <citation type="submission" date="2019-03" db="EMBL/GenBank/DDBJ databases">
        <title>Deep-cultivation of Planctomycetes and their phenomic and genomic characterization uncovers novel biology.</title>
        <authorList>
            <person name="Wiegand S."/>
            <person name="Jogler M."/>
            <person name="Boedeker C."/>
            <person name="Pinto D."/>
            <person name="Vollmers J."/>
            <person name="Rivas-Marin E."/>
            <person name="Kohn T."/>
            <person name="Peeters S.H."/>
            <person name="Heuer A."/>
            <person name="Rast P."/>
            <person name="Oberbeckmann S."/>
            <person name="Bunk B."/>
            <person name="Jeske O."/>
            <person name="Meyerdierks A."/>
            <person name="Storesund J.E."/>
            <person name="Kallscheuer N."/>
            <person name="Luecker S."/>
            <person name="Lage O.M."/>
            <person name="Pohl T."/>
            <person name="Merkel B.J."/>
            <person name="Hornburger P."/>
            <person name="Mueller R.-W."/>
            <person name="Bruemmer F."/>
            <person name="Labrenz M."/>
            <person name="Spormann A.M."/>
            <person name="Op den Camp H."/>
            <person name="Overmann J."/>
            <person name="Amann R."/>
            <person name="Jetten M.S.M."/>
            <person name="Mascher T."/>
            <person name="Medema M.H."/>
            <person name="Devos D.P."/>
            <person name="Kaster A.-K."/>
            <person name="Ovreas L."/>
            <person name="Rohde M."/>
            <person name="Galperin M.Y."/>
            <person name="Jogler C."/>
        </authorList>
    </citation>
    <scope>NUCLEOTIDE SEQUENCE [LARGE SCALE GENOMIC DNA]</scope>
    <source>
        <strain evidence="4 5">Enr13</strain>
    </source>
</reference>
<evidence type="ECO:0000259" key="2">
    <source>
        <dbReference type="Pfam" id="PF00656"/>
    </source>
</evidence>
<evidence type="ECO:0000313" key="4">
    <source>
        <dbReference type="EMBL" id="QDV42237.1"/>
    </source>
</evidence>
<name>A0A518HN98_9BACT</name>
<keyword evidence="1" id="KW-0472">Membrane</keyword>
<dbReference type="Gene3D" id="3.90.1580.10">
    <property type="entry name" value="paralog of FGE (formylglycine-generating enzyme)"/>
    <property type="match status" value="1"/>
</dbReference>
<dbReference type="InterPro" id="IPR016187">
    <property type="entry name" value="CTDL_fold"/>
</dbReference>